<evidence type="ECO:0000313" key="1">
    <source>
        <dbReference type="EMBL" id="CEK96458.1"/>
    </source>
</evidence>
<protein>
    <submittedName>
        <fullName evidence="1">Uncharacterized protein</fullName>
    </submittedName>
</protein>
<name>A0A0B7BU28_9EUPU</name>
<reference evidence="1" key="1">
    <citation type="submission" date="2014-12" db="EMBL/GenBank/DDBJ databases">
        <title>Insight into the proteome of Arion vulgaris.</title>
        <authorList>
            <person name="Aradska J."/>
            <person name="Bulat T."/>
            <person name="Smidak R."/>
            <person name="Sarate P."/>
            <person name="Gangsoo J."/>
            <person name="Sialana F."/>
            <person name="Bilban M."/>
            <person name="Lubec G."/>
        </authorList>
    </citation>
    <scope>NUCLEOTIDE SEQUENCE</scope>
    <source>
        <tissue evidence="1">Skin</tissue>
    </source>
</reference>
<feature type="non-terminal residue" evidence="1">
    <location>
        <position position="1"/>
    </location>
</feature>
<dbReference type="AlphaFoldDB" id="A0A0B7BU28"/>
<dbReference type="EMBL" id="HACG01049593">
    <property type="protein sequence ID" value="CEK96458.1"/>
    <property type="molecule type" value="Transcribed_RNA"/>
</dbReference>
<accession>A0A0B7BU28</accession>
<sequence length="72" mass="7690">PFDEVGSGFVGKRRPFDEIGSGLVDQMPPAEPDGYIVEEIPIEVVTNTVTGNSKIDSMSNNEDVTGQLHVTG</sequence>
<organism evidence="1">
    <name type="scientific">Arion vulgaris</name>
    <dbReference type="NCBI Taxonomy" id="1028688"/>
    <lineage>
        <taxon>Eukaryota</taxon>
        <taxon>Metazoa</taxon>
        <taxon>Spiralia</taxon>
        <taxon>Lophotrochozoa</taxon>
        <taxon>Mollusca</taxon>
        <taxon>Gastropoda</taxon>
        <taxon>Heterobranchia</taxon>
        <taxon>Euthyneura</taxon>
        <taxon>Panpulmonata</taxon>
        <taxon>Eupulmonata</taxon>
        <taxon>Stylommatophora</taxon>
        <taxon>Helicina</taxon>
        <taxon>Arionoidea</taxon>
        <taxon>Arionidae</taxon>
        <taxon>Arion</taxon>
    </lineage>
</organism>
<gene>
    <name evidence="1" type="primary">ORF212150</name>
</gene>
<proteinExistence type="predicted"/>